<organism evidence="3 4">
    <name type="scientific">Streptomyces albidochromogenes</name>
    <dbReference type="NCBI Taxonomy" id="329524"/>
    <lineage>
        <taxon>Bacteria</taxon>
        <taxon>Bacillati</taxon>
        <taxon>Actinomycetota</taxon>
        <taxon>Actinomycetes</taxon>
        <taxon>Kitasatosporales</taxon>
        <taxon>Streptomycetaceae</taxon>
        <taxon>Streptomyces</taxon>
    </lineage>
</organism>
<sequence length="573" mass="60614">MTSSADTLVFGASGFIGRALVAELLRRGRQVAAAVRGPAEPLIAALARTGVDTGALTVVTTDITRPGLGLPPGVLPAVRDVFNCAARYAFGLDPAEARAVNVIGAVHVVEWTAALPAPRRLVHISGYRVSNTSGDDDYDRLGAYEASKQEGDTAVRRRAAELGVPLTVANPGAVIGPGQYIGLAPMVEDLWRGRLPAVPGTARTFLPVVALDHLTRFLALLPEDPDATGRDYWILDDRTPELPALLRSIAEHTGVRAPRRHLPVPLLRRLPRALTGADPETFSFLSTDRYPTGPADTFADSHGIAAPPVEEALRDWADHLVATRFGRTGVPAAPHGFHGIAGSRTWVVGDRAAPAHVLLHGLPLDAESWGPVSAHLGSRTLAADLPGLGRSSPTGAARERWLAELLEPVTSRPLLTAHSLACGPAVRYARRHPDRISGLVLVAPAFLQDAPRRFVRDLVAPVALRRMPAARLATRVGAPAGPALDSAAAALHRPGTARRTVAALRAARRDDGALRREMADVTVPVTLVAGASDPLAHTDAHHLTVAGAGHYPQLTHPEEVARILLHAAGERQP</sequence>
<dbReference type="GO" id="GO:0016787">
    <property type="term" value="F:hydrolase activity"/>
    <property type="evidence" value="ECO:0007669"/>
    <property type="project" value="UniProtKB-KW"/>
</dbReference>
<dbReference type="Proteomes" id="UP001598448">
    <property type="component" value="Unassembled WGS sequence"/>
</dbReference>
<comment type="caution">
    <text evidence="3">The sequence shown here is derived from an EMBL/GenBank/DDBJ whole genome shotgun (WGS) entry which is preliminary data.</text>
</comment>
<evidence type="ECO:0000313" key="3">
    <source>
        <dbReference type="EMBL" id="MFD5097526.1"/>
    </source>
</evidence>
<dbReference type="PANTHER" id="PTHR48079">
    <property type="entry name" value="PROTEIN YEEZ"/>
    <property type="match status" value="1"/>
</dbReference>
<dbReference type="InterPro" id="IPR013120">
    <property type="entry name" value="FAR_NAD-bd"/>
</dbReference>
<dbReference type="InterPro" id="IPR029058">
    <property type="entry name" value="AB_hydrolase_fold"/>
</dbReference>
<proteinExistence type="predicted"/>
<name>A0ABW6FFK2_9ACTN</name>
<dbReference type="InterPro" id="IPR036291">
    <property type="entry name" value="NAD(P)-bd_dom_sf"/>
</dbReference>
<accession>A0ABW6FFK2</accession>
<dbReference type="Gene3D" id="3.40.50.720">
    <property type="entry name" value="NAD(P)-binding Rossmann-like Domain"/>
    <property type="match status" value="1"/>
</dbReference>
<dbReference type="PANTHER" id="PTHR48079:SF6">
    <property type="entry name" value="NAD(P)-BINDING DOMAIN-CONTAINING PROTEIN-RELATED"/>
    <property type="match status" value="1"/>
</dbReference>
<evidence type="ECO:0000259" key="1">
    <source>
        <dbReference type="Pfam" id="PF00561"/>
    </source>
</evidence>
<keyword evidence="4" id="KW-1185">Reference proteome</keyword>
<dbReference type="Pfam" id="PF00561">
    <property type="entry name" value="Abhydrolase_1"/>
    <property type="match status" value="1"/>
</dbReference>
<dbReference type="SUPFAM" id="SSF53474">
    <property type="entry name" value="alpha/beta-Hydrolases"/>
    <property type="match status" value="1"/>
</dbReference>
<reference evidence="3 4" key="1">
    <citation type="submission" date="2024-09" db="EMBL/GenBank/DDBJ databases">
        <title>The Natural Products Discovery Center: Release of the First 8490 Sequenced Strains for Exploring Actinobacteria Biosynthetic Diversity.</title>
        <authorList>
            <person name="Kalkreuter E."/>
            <person name="Kautsar S.A."/>
            <person name="Yang D."/>
            <person name="Bader C.D."/>
            <person name="Teijaro C.N."/>
            <person name="Fluegel L."/>
            <person name="Davis C.M."/>
            <person name="Simpson J.R."/>
            <person name="Lauterbach L."/>
            <person name="Steele A.D."/>
            <person name="Gui C."/>
            <person name="Meng S."/>
            <person name="Li G."/>
            <person name="Viehrig K."/>
            <person name="Ye F."/>
            <person name="Su P."/>
            <person name="Kiefer A.F."/>
            <person name="Nichols A."/>
            <person name="Cepeda A.J."/>
            <person name="Yan W."/>
            <person name="Fan B."/>
            <person name="Jiang Y."/>
            <person name="Adhikari A."/>
            <person name="Zheng C.-J."/>
            <person name="Schuster L."/>
            <person name="Cowan T.M."/>
            <person name="Smanski M.J."/>
            <person name="Chevrette M.G."/>
            <person name="De Carvalho L.P.S."/>
            <person name="Shen B."/>
        </authorList>
    </citation>
    <scope>NUCLEOTIDE SEQUENCE [LARGE SCALE GENOMIC DNA]</scope>
    <source>
        <strain evidence="3 4">NPDC058348</strain>
    </source>
</reference>
<dbReference type="EMBL" id="JBHXIJ010000002">
    <property type="protein sequence ID" value="MFD5097526.1"/>
    <property type="molecule type" value="Genomic_DNA"/>
</dbReference>
<protein>
    <submittedName>
        <fullName evidence="3">Alpha/beta fold hydrolase</fullName>
    </submittedName>
</protein>
<evidence type="ECO:0000313" key="4">
    <source>
        <dbReference type="Proteomes" id="UP001598448"/>
    </source>
</evidence>
<feature type="domain" description="AB hydrolase-1" evidence="1">
    <location>
        <begin position="357"/>
        <end position="447"/>
    </location>
</feature>
<keyword evidence="3" id="KW-0378">Hydrolase</keyword>
<dbReference type="Pfam" id="PF07993">
    <property type="entry name" value="NAD_binding_4"/>
    <property type="match status" value="1"/>
</dbReference>
<gene>
    <name evidence="3" type="ORF">ACFWJN_00825</name>
</gene>
<dbReference type="InterPro" id="IPR000073">
    <property type="entry name" value="AB_hydrolase_1"/>
</dbReference>
<dbReference type="SUPFAM" id="SSF51735">
    <property type="entry name" value="NAD(P)-binding Rossmann-fold domains"/>
    <property type="match status" value="1"/>
</dbReference>
<dbReference type="Gene3D" id="3.40.50.1820">
    <property type="entry name" value="alpha/beta hydrolase"/>
    <property type="match status" value="1"/>
</dbReference>
<dbReference type="RefSeq" id="WP_386707012.1">
    <property type="nucleotide sequence ID" value="NZ_JBHXIJ010000002.1"/>
</dbReference>
<dbReference type="InterPro" id="IPR051783">
    <property type="entry name" value="NAD(P)-dependent_oxidoreduct"/>
</dbReference>
<evidence type="ECO:0000259" key="2">
    <source>
        <dbReference type="Pfam" id="PF07993"/>
    </source>
</evidence>
<feature type="domain" description="Thioester reductase (TE)" evidence="2">
    <location>
        <begin position="11"/>
        <end position="176"/>
    </location>
</feature>